<accession>A0A4V5ZXH6</accession>
<comment type="caution">
    <text evidence="2">The sequence shown here is derived from an EMBL/GenBank/DDBJ whole genome shotgun (WGS) entry which is preliminary data.</text>
</comment>
<reference evidence="2 3" key="2">
    <citation type="journal article" date="2019" name="G3 (Bethesda)">
        <title>Hybrid Assembly of the Genome of the Entomopathogenic Nematode Steinernema carpocapsae Identifies the X-Chromosome.</title>
        <authorList>
            <person name="Serra L."/>
            <person name="Macchietto M."/>
            <person name="Macias-Munoz A."/>
            <person name="McGill C.J."/>
            <person name="Rodriguez I.M."/>
            <person name="Rodriguez B."/>
            <person name="Murad R."/>
            <person name="Mortazavi A."/>
        </authorList>
    </citation>
    <scope>NUCLEOTIDE SEQUENCE [LARGE SCALE GENOMIC DNA]</scope>
    <source>
        <strain evidence="2 3">ALL</strain>
    </source>
</reference>
<dbReference type="EMBL" id="AZBU02000012">
    <property type="protein sequence ID" value="TKR59875.1"/>
    <property type="molecule type" value="Genomic_DNA"/>
</dbReference>
<evidence type="ECO:0000256" key="1">
    <source>
        <dbReference type="SAM" id="SignalP"/>
    </source>
</evidence>
<reference evidence="2 3" key="1">
    <citation type="journal article" date="2015" name="Genome Biol.">
        <title>Comparative genomics of Steinernema reveals deeply conserved gene regulatory networks.</title>
        <authorList>
            <person name="Dillman A.R."/>
            <person name="Macchietto M."/>
            <person name="Porter C.F."/>
            <person name="Rogers A."/>
            <person name="Williams B."/>
            <person name="Antoshechkin I."/>
            <person name="Lee M.M."/>
            <person name="Goodwin Z."/>
            <person name="Lu X."/>
            <person name="Lewis E.E."/>
            <person name="Goodrich-Blair H."/>
            <person name="Stock S.P."/>
            <person name="Adams B.J."/>
            <person name="Sternberg P.W."/>
            <person name="Mortazavi A."/>
        </authorList>
    </citation>
    <scope>NUCLEOTIDE SEQUENCE [LARGE SCALE GENOMIC DNA]</scope>
    <source>
        <strain evidence="2 3">ALL</strain>
    </source>
</reference>
<proteinExistence type="predicted"/>
<feature type="signal peptide" evidence="1">
    <location>
        <begin position="1"/>
        <end position="17"/>
    </location>
</feature>
<protein>
    <recommendedName>
        <fullName evidence="4">SXP/RAL-2 family protein Ani s 5-like cation-binding domain-containing protein</fullName>
    </recommendedName>
</protein>
<keyword evidence="1" id="KW-0732">Signal</keyword>
<evidence type="ECO:0000313" key="2">
    <source>
        <dbReference type="EMBL" id="TKR59875.1"/>
    </source>
</evidence>
<sequence>MKFLFFLPLICSALVASQETDDATLAKIYRKTFYDFASLSSDQLDHVKNVLNHVNEELNKPVTLKLSNSPISNVVLSHKKAVEFLKHIGAMISKRREEIQHQEKNPELMIPEKNEGVDQEMTEEYPREFKRGGGRRGKGGFGKIFRKANRKHLKRIYKIMNGVFQPQDSDEYDQY</sequence>
<gene>
    <name evidence="2" type="ORF">L596_029485</name>
</gene>
<keyword evidence="3" id="KW-1185">Reference proteome</keyword>
<name>A0A4V5ZXH6_STECR</name>
<evidence type="ECO:0000313" key="3">
    <source>
        <dbReference type="Proteomes" id="UP000298663"/>
    </source>
</evidence>
<dbReference type="AlphaFoldDB" id="A0A4V5ZXH6"/>
<evidence type="ECO:0008006" key="4">
    <source>
        <dbReference type="Google" id="ProtNLM"/>
    </source>
</evidence>
<feature type="chain" id="PRO_5020732013" description="SXP/RAL-2 family protein Ani s 5-like cation-binding domain-containing protein" evidence="1">
    <location>
        <begin position="18"/>
        <end position="175"/>
    </location>
</feature>
<dbReference type="Proteomes" id="UP000298663">
    <property type="component" value="Unassembled WGS sequence"/>
</dbReference>
<organism evidence="2 3">
    <name type="scientific">Steinernema carpocapsae</name>
    <name type="common">Entomopathogenic nematode</name>
    <dbReference type="NCBI Taxonomy" id="34508"/>
    <lineage>
        <taxon>Eukaryota</taxon>
        <taxon>Metazoa</taxon>
        <taxon>Ecdysozoa</taxon>
        <taxon>Nematoda</taxon>
        <taxon>Chromadorea</taxon>
        <taxon>Rhabditida</taxon>
        <taxon>Tylenchina</taxon>
        <taxon>Panagrolaimomorpha</taxon>
        <taxon>Strongyloidoidea</taxon>
        <taxon>Steinernematidae</taxon>
        <taxon>Steinernema</taxon>
    </lineage>
</organism>